<dbReference type="SUPFAM" id="SSF46689">
    <property type="entry name" value="Homeodomain-like"/>
    <property type="match status" value="1"/>
</dbReference>
<organism evidence="5 7">
    <name type="scientific">Pseudomonas tohonis</name>
    <dbReference type="NCBI Taxonomy" id="2725477"/>
    <lineage>
        <taxon>Bacteria</taxon>
        <taxon>Pseudomonadati</taxon>
        <taxon>Pseudomonadota</taxon>
        <taxon>Gammaproteobacteria</taxon>
        <taxon>Pseudomonadales</taxon>
        <taxon>Pseudomonadaceae</taxon>
        <taxon>Pseudomonas</taxon>
    </lineage>
</organism>
<accession>A0A6J4E4P9</accession>
<evidence type="ECO:0000256" key="1">
    <source>
        <dbReference type="ARBA" id="ARBA00023015"/>
    </source>
</evidence>
<sequence length="337" mass="37407">MPDFLLPVQYLRQIAEQLRVMGVAPAEWLGHCGVGLEQLDDPHYQPRVELFGELIQQALRLSEQPALGLLIGERLGVGTHGALGFAALQGGSLRQVVELLERYLAVRITLVRVQLEQDEATQQEHLRFVATHPLGAIEQTVIEAVMLAVKNIFDAITPGGGAISRISLPFPEPAYAELASQMYGCTVCYAQPRAAFTLTTALLDTPLRMADPAAFREAELICQRELRKLGETSSLGARVRRLILERQNAFPSLVVTARLLCMTSRTLHRRLLAEGTSFKQVLKEVRHALALEHIRAGRLSVEEIAQVLGYSDVANFRRAFRQWEGVAPSEYLRVKAT</sequence>
<dbReference type="Proteomes" id="UP001054892">
    <property type="component" value="Unassembled WGS sequence"/>
</dbReference>
<dbReference type="KEGG" id="ptw:TUM18999_27810"/>
<dbReference type="PROSITE" id="PS01124">
    <property type="entry name" value="HTH_ARAC_FAMILY_2"/>
    <property type="match status" value="1"/>
</dbReference>
<evidence type="ECO:0000313" key="8">
    <source>
        <dbReference type="Proteomes" id="UP001054892"/>
    </source>
</evidence>
<dbReference type="PRINTS" id="PR00032">
    <property type="entry name" value="HTHARAC"/>
</dbReference>
<dbReference type="InterPro" id="IPR009057">
    <property type="entry name" value="Homeodomain-like_sf"/>
</dbReference>
<evidence type="ECO:0000256" key="2">
    <source>
        <dbReference type="ARBA" id="ARBA00023125"/>
    </source>
</evidence>
<dbReference type="Pfam" id="PF12625">
    <property type="entry name" value="Arabinose_bd"/>
    <property type="match status" value="1"/>
</dbReference>
<dbReference type="GO" id="GO:0003700">
    <property type="term" value="F:DNA-binding transcription factor activity"/>
    <property type="evidence" value="ECO:0007669"/>
    <property type="project" value="InterPro"/>
</dbReference>
<proteinExistence type="predicted"/>
<keyword evidence="8" id="KW-1185">Reference proteome</keyword>
<evidence type="ECO:0000313" key="7">
    <source>
        <dbReference type="Proteomes" id="UP000509383"/>
    </source>
</evidence>
<evidence type="ECO:0000313" key="6">
    <source>
        <dbReference type="EMBL" id="GJN52051.1"/>
    </source>
</evidence>
<dbReference type="Proteomes" id="UP000509383">
    <property type="component" value="Chromosome"/>
</dbReference>
<evidence type="ECO:0000256" key="3">
    <source>
        <dbReference type="ARBA" id="ARBA00023163"/>
    </source>
</evidence>
<dbReference type="EMBL" id="AP023189">
    <property type="protein sequence ID" value="BCG24590.1"/>
    <property type="molecule type" value="Genomic_DNA"/>
</dbReference>
<dbReference type="PANTHER" id="PTHR47894">
    <property type="entry name" value="HTH-TYPE TRANSCRIPTIONAL REGULATOR GADX"/>
    <property type="match status" value="1"/>
</dbReference>
<evidence type="ECO:0000313" key="5">
    <source>
        <dbReference type="EMBL" id="BCG24590.1"/>
    </source>
</evidence>
<dbReference type="InterPro" id="IPR032687">
    <property type="entry name" value="AraC-type_N"/>
</dbReference>
<dbReference type="GO" id="GO:0005829">
    <property type="term" value="C:cytosol"/>
    <property type="evidence" value="ECO:0007669"/>
    <property type="project" value="TreeGrafter"/>
</dbReference>
<dbReference type="Gene3D" id="1.10.10.60">
    <property type="entry name" value="Homeodomain-like"/>
    <property type="match status" value="1"/>
</dbReference>
<dbReference type="InterPro" id="IPR018060">
    <property type="entry name" value="HTH_AraC"/>
</dbReference>
<dbReference type="InterPro" id="IPR020449">
    <property type="entry name" value="Tscrpt_reg_AraC-type_HTH"/>
</dbReference>
<name>A0A6J4E4P9_9PSED</name>
<feature type="domain" description="HTH araC/xylS-type" evidence="4">
    <location>
        <begin position="237"/>
        <end position="334"/>
    </location>
</feature>
<keyword evidence="2" id="KW-0238">DNA-binding</keyword>
<evidence type="ECO:0000259" key="4">
    <source>
        <dbReference type="PROSITE" id="PS01124"/>
    </source>
</evidence>
<dbReference type="SMART" id="SM00342">
    <property type="entry name" value="HTH_ARAC"/>
    <property type="match status" value="1"/>
</dbReference>
<dbReference type="RefSeq" id="WP_173175639.1">
    <property type="nucleotide sequence ID" value="NZ_AP023189.1"/>
</dbReference>
<reference evidence="5 7" key="1">
    <citation type="submission" date="2020-05" db="EMBL/GenBank/DDBJ databases">
        <title>Characterization of novel class B3 metallo-beta-lactamase from novel Pseudomonas species.</title>
        <authorList>
            <person name="Yamada K."/>
            <person name="Aoki K."/>
            <person name="Ishii Y."/>
        </authorList>
    </citation>
    <scope>NUCLEOTIDE SEQUENCE [LARGE SCALE GENOMIC DNA]</scope>
    <source>
        <strain evidence="5 7">TUM18999</strain>
        <strain evidence="6 8">TUM20286</strain>
    </source>
</reference>
<dbReference type="AlphaFoldDB" id="A0A6J4E4P9"/>
<dbReference type="Pfam" id="PF12833">
    <property type="entry name" value="HTH_18"/>
    <property type="match status" value="1"/>
</dbReference>
<keyword evidence="1" id="KW-0805">Transcription regulation</keyword>
<protein>
    <submittedName>
        <fullName evidence="5">Ornithine utilization regulator</fullName>
    </submittedName>
</protein>
<gene>
    <name evidence="5" type="primary">oruR_1</name>
    <name evidence="6" type="synonym">oruR_2</name>
    <name evidence="5" type="ORF">TUM18999_27810</name>
    <name evidence="6" type="ORF">TUM20286_18030</name>
</gene>
<dbReference type="GO" id="GO:0000976">
    <property type="term" value="F:transcription cis-regulatory region binding"/>
    <property type="evidence" value="ECO:0007669"/>
    <property type="project" value="TreeGrafter"/>
</dbReference>
<dbReference type="EMBL" id="BQKM01000003">
    <property type="protein sequence ID" value="GJN52051.1"/>
    <property type="molecule type" value="Genomic_DNA"/>
</dbReference>
<dbReference type="PANTHER" id="PTHR47894:SF1">
    <property type="entry name" value="HTH-TYPE TRANSCRIPTIONAL REGULATOR VQSM"/>
    <property type="match status" value="1"/>
</dbReference>
<keyword evidence="3" id="KW-0804">Transcription</keyword>